<dbReference type="RefSeq" id="WP_272418572.1">
    <property type="nucleotide sequence ID" value="NZ_JAGTJJ010000001.1"/>
</dbReference>
<organism evidence="3 4">
    <name type="scientific">Polyangium jinanense</name>
    <dbReference type="NCBI Taxonomy" id="2829994"/>
    <lineage>
        <taxon>Bacteria</taxon>
        <taxon>Pseudomonadati</taxon>
        <taxon>Myxococcota</taxon>
        <taxon>Polyangia</taxon>
        <taxon>Polyangiales</taxon>
        <taxon>Polyangiaceae</taxon>
        <taxon>Polyangium</taxon>
    </lineage>
</organism>
<dbReference type="Proteomes" id="UP001151081">
    <property type="component" value="Unassembled WGS sequence"/>
</dbReference>
<protein>
    <submittedName>
        <fullName evidence="3">DUF4157 domain-containing protein</fullName>
    </submittedName>
</protein>
<dbReference type="InterPro" id="IPR025295">
    <property type="entry name" value="eCIS_core_dom"/>
</dbReference>
<feature type="region of interest" description="Disordered" evidence="1">
    <location>
        <begin position="33"/>
        <end position="121"/>
    </location>
</feature>
<evidence type="ECO:0000259" key="2">
    <source>
        <dbReference type="Pfam" id="PF13699"/>
    </source>
</evidence>
<keyword evidence="4" id="KW-1185">Reference proteome</keyword>
<sequence length="402" mass="43279">MSPKQRVIQACYPANRIPAAMLAQAFFRPHATRPPHAAKAIQRSTTSLPPHPATVAQRKSATPGPTERPPHAATRGAPLQRRATDETAAINPAQPSGVHAFQPPAGFLEGKPARDGQPLPPSVLRKMETFFEADFSDVRVHVGGEAASIGAIAFTLGSDIHFAPGFYEPHTSRGQELLGHELTHVVQQREGRVANPLGDGIAVVQDFELEAEADRMGRAVATGQPKMAANARPFPAFGPPAQNVGPLQMRAAQAKGAGYRLIFGTYMHENESLPEPLAGHSFVALEEPTGERHAFGFSPQNYGSYDPHRDLGKLMSGVPGVVHDDKSAFEKPGVRLKEYPIDAAQAQAAMAKVAEYQSGRHRFNLQSKQCSAFALDVLRAADVKTPVSGSVRGPRDVYEKLR</sequence>
<name>A0A9X4ANI8_9BACT</name>
<reference evidence="3 4" key="1">
    <citation type="submission" date="2021-04" db="EMBL/GenBank/DDBJ databases">
        <title>Genome analysis of Polyangium sp.</title>
        <authorList>
            <person name="Li Y."/>
            <person name="Wang J."/>
        </authorList>
    </citation>
    <scope>NUCLEOTIDE SEQUENCE [LARGE SCALE GENOMIC DNA]</scope>
    <source>
        <strain evidence="3 4">SDU14</strain>
    </source>
</reference>
<comment type="caution">
    <text evidence="3">The sequence shown here is derived from an EMBL/GenBank/DDBJ whole genome shotgun (WGS) entry which is preliminary data.</text>
</comment>
<gene>
    <name evidence="3" type="ORF">KEG57_00845</name>
</gene>
<dbReference type="Pfam" id="PF13699">
    <property type="entry name" value="eCIS_core"/>
    <property type="match status" value="1"/>
</dbReference>
<dbReference type="EMBL" id="JAGTJJ010000001">
    <property type="protein sequence ID" value="MDC3979024.1"/>
    <property type="molecule type" value="Genomic_DNA"/>
</dbReference>
<evidence type="ECO:0000313" key="4">
    <source>
        <dbReference type="Proteomes" id="UP001151081"/>
    </source>
</evidence>
<evidence type="ECO:0000256" key="1">
    <source>
        <dbReference type="SAM" id="MobiDB-lite"/>
    </source>
</evidence>
<feature type="domain" description="eCIS core" evidence="2">
    <location>
        <begin position="118"/>
        <end position="191"/>
    </location>
</feature>
<proteinExistence type="predicted"/>
<accession>A0A9X4ANI8</accession>
<dbReference type="AlphaFoldDB" id="A0A9X4ANI8"/>
<evidence type="ECO:0000313" key="3">
    <source>
        <dbReference type="EMBL" id="MDC3979024.1"/>
    </source>
</evidence>